<feature type="transmembrane region" description="Helical" evidence="5">
    <location>
        <begin position="399"/>
        <end position="417"/>
    </location>
</feature>
<reference evidence="7" key="1">
    <citation type="journal article" date="2017" name="Front. Cell. Infect. Microbiol.">
        <title>The Distinct Transcriptional Response of the Midgut of Amblyomma sculptum and Amblyomma aureolatum Ticks to Rickettsia rickettsii Correlates to Their Differences in Susceptibility to Infection.</title>
        <authorList>
            <person name="Martins L.A."/>
            <person name="Galletti M.F.B.M."/>
            <person name="Ribeiro J.M."/>
            <person name="Fujita A."/>
            <person name="Costa F.B."/>
            <person name="Labruna M.B."/>
            <person name="Daffre S."/>
            <person name="Fogaca A.C."/>
        </authorList>
    </citation>
    <scope>NUCLEOTIDE SEQUENCE</scope>
</reference>
<evidence type="ECO:0000256" key="1">
    <source>
        <dbReference type="ARBA" id="ARBA00004141"/>
    </source>
</evidence>
<evidence type="ECO:0000256" key="5">
    <source>
        <dbReference type="SAM" id="Phobius"/>
    </source>
</evidence>
<evidence type="ECO:0000313" key="7">
    <source>
        <dbReference type="EMBL" id="JAT94643.1"/>
    </source>
</evidence>
<dbReference type="Pfam" id="PF00083">
    <property type="entry name" value="Sugar_tr"/>
    <property type="match status" value="1"/>
</dbReference>
<feature type="transmembrane region" description="Helical" evidence="5">
    <location>
        <begin position="191"/>
        <end position="209"/>
    </location>
</feature>
<feature type="transmembrane region" description="Helical" evidence="5">
    <location>
        <begin position="333"/>
        <end position="354"/>
    </location>
</feature>
<dbReference type="InterPro" id="IPR020846">
    <property type="entry name" value="MFS_dom"/>
</dbReference>
<keyword evidence="2 5" id="KW-0812">Transmembrane</keyword>
<feature type="transmembrane region" description="Helical" evidence="5">
    <location>
        <begin position="162"/>
        <end position="185"/>
    </location>
</feature>
<comment type="subcellular location">
    <subcellularLocation>
        <location evidence="1">Membrane</location>
        <topology evidence="1">Multi-pass membrane protein</topology>
    </subcellularLocation>
</comment>
<accession>A0A1E1X5V1</accession>
<evidence type="ECO:0000256" key="3">
    <source>
        <dbReference type="ARBA" id="ARBA00022989"/>
    </source>
</evidence>
<dbReference type="AlphaFoldDB" id="A0A1E1X5V1"/>
<feature type="transmembrane region" description="Helical" evidence="5">
    <location>
        <begin position="423"/>
        <end position="442"/>
    </location>
</feature>
<feature type="transmembrane region" description="Helical" evidence="5">
    <location>
        <begin position="130"/>
        <end position="150"/>
    </location>
</feature>
<organism evidence="7">
    <name type="scientific">Amblyomma aureolatum</name>
    <dbReference type="NCBI Taxonomy" id="187763"/>
    <lineage>
        <taxon>Eukaryota</taxon>
        <taxon>Metazoa</taxon>
        <taxon>Ecdysozoa</taxon>
        <taxon>Arthropoda</taxon>
        <taxon>Chelicerata</taxon>
        <taxon>Arachnida</taxon>
        <taxon>Acari</taxon>
        <taxon>Parasitiformes</taxon>
        <taxon>Ixodida</taxon>
        <taxon>Ixodoidea</taxon>
        <taxon>Ixodidae</taxon>
        <taxon>Amblyomminae</taxon>
        <taxon>Amblyomma</taxon>
    </lineage>
</organism>
<dbReference type="PANTHER" id="PTHR24064">
    <property type="entry name" value="SOLUTE CARRIER FAMILY 22 MEMBER"/>
    <property type="match status" value="1"/>
</dbReference>
<dbReference type="Gene3D" id="1.20.1250.20">
    <property type="entry name" value="MFS general substrate transporter like domains"/>
    <property type="match status" value="1"/>
</dbReference>
<feature type="transmembrane region" description="Helical" evidence="5">
    <location>
        <begin position="366"/>
        <end position="387"/>
    </location>
</feature>
<dbReference type="SUPFAM" id="SSF103473">
    <property type="entry name" value="MFS general substrate transporter"/>
    <property type="match status" value="1"/>
</dbReference>
<evidence type="ECO:0000259" key="6">
    <source>
        <dbReference type="PROSITE" id="PS50850"/>
    </source>
</evidence>
<dbReference type="InterPro" id="IPR005828">
    <property type="entry name" value="MFS_sugar_transport-like"/>
</dbReference>
<dbReference type="InterPro" id="IPR036259">
    <property type="entry name" value="MFS_trans_sf"/>
</dbReference>
<dbReference type="GO" id="GO:0022857">
    <property type="term" value="F:transmembrane transporter activity"/>
    <property type="evidence" value="ECO:0007669"/>
    <property type="project" value="InterPro"/>
</dbReference>
<sequence length="563" mass="61173">MDVTSVIGEYGKFQRNVYLFCLLRGAPNGLHLVIYSFFLPAVEYWCARPEGIAGNITTEQWKEVMLPNSSSGANSSLLRSSRCRTFNVEVSGDGVPVFGNTPVPCQRWEYGQSYYRSSLVQEWDLVCDRAWMRSLVQTATMAGMLVGTLVSSLGDRLGRRPMVIAGYVSSVVGSVCVAVSPWFSLLLVSRGLLGLGLGLGQTSSFCLLMEVIGPKKRTSTAVAFSLGFALGIIILPAFAWFLQDWRTLQGAISVPLLALVIWSWYLPESPRWLIATGKMSEARKAILKACKDNGLRIDDVDSVLAQLRKKILQQEEEAKNKASCLDLVRSRKVFLYTCALVYASAASGMIFYGLQLSVTNLGGDPYLTFVIAAAAEFPVAIICYTAIRWCRRKPTMVSVYATTAACALGVSLLAPELVAPRQVFAIVGKMLASASLTLIWIYAAEVFPTLYRTVGVSACLIGTRIGSSTAPFLLELRTYLTDSVPMGVLTGIACLACLLMFVLPETLRVTLPDTIRESKQLGKSGTLGKQGPLNGTTIEAKLRIPLAEVPCVHGDVDVKHGIP</sequence>
<proteinExistence type="evidence at transcript level"/>
<protein>
    <submittedName>
        <fullName evidence="7">Putative organic cation/carnitine transporter</fullName>
    </submittedName>
</protein>
<name>A0A1E1X5V1_9ACAR</name>
<feature type="transmembrane region" description="Helical" evidence="5">
    <location>
        <begin position="248"/>
        <end position="266"/>
    </location>
</feature>
<dbReference type="EMBL" id="GFAC01004545">
    <property type="protein sequence ID" value="JAT94643.1"/>
    <property type="molecule type" value="mRNA"/>
</dbReference>
<dbReference type="InterPro" id="IPR005829">
    <property type="entry name" value="Sugar_transporter_CS"/>
</dbReference>
<feature type="transmembrane region" description="Helical" evidence="5">
    <location>
        <begin position="221"/>
        <end position="242"/>
    </location>
</feature>
<keyword evidence="4 5" id="KW-0472">Membrane</keyword>
<evidence type="ECO:0000256" key="4">
    <source>
        <dbReference type="ARBA" id="ARBA00023136"/>
    </source>
</evidence>
<dbReference type="PROSITE" id="PS00217">
    <property type="entry name" value="SUGAR_TRANSPORT_2"/>
    <property type="match status" value="1"/>
</dbReference>
<dbReference type="GO" id="GO:0016020">
    <property type="term" value="C:membrane"/>
    <property type="evidence" value="ECO:0007669"/>
    <property type="project" value="UniProtKB-SubCell"/>
</dbReference>
<keyword evidence="3 5" id="KW-1133">Transmembrane helix</keyword>
<feature type="domain" description="Major facilitator superfamily (MFS) profile" evidence="6">
    <location>
        <begin position="85"/>
        <end position="508"/>
    </location>
</feature>
<evidence type="ECO:0000256" key="2">
    <source>
        <dbReference type="ARBA" id="ARBA00022692"/>
    </source>
</evidence>
<dbReference type="PROSITE" id="PS50850">
    <property type="entry name" value="MFS"/>
    <property type="match status" value="1"/>
</dbReference>
<feature type="transmembrane region" description="Helical" evidence="5">
    <location>
        <begin position="486"/>
        <end position="503"/>
    </location>
</feature>